<dbReference type="AlphaFoldDB" id="A0A2I0ILC2"/>
<dbReference type="Proteomes" id="UP000233551">
    <property type="component" value="Unassembled WGS sequence"/>
</dbReference>
<sequence>MVKKQSEEAEIVVSSDLSSKEEASVTFDPSATGPLNLGAPSVGKYGVSGSDLPSSAKSLDANVNDSPKEAEILTERLHASRHRR</sequence>
<evidence type="ECO:0000313" key="3">
    <source>
        <dbReference type="Proteomes" id="UP000233551"/>
    </source>
</evidence>
<dbReference type="EMBL" id="PGOL01002884">
    <property type="protein sequence ID" value="PKI44490.1"/>
    <property type="molecule type" value="Genomic_DNA"/>
</dbReference>
<feature type="compositionally biased region" description="Basic and acidic residues" evidence="1">
    <location>
        <begin position="66"/>
        <end position="78"/>
    </location>
</feature>
<name>A0A2I0ILC2_PUNGR</name>
<organism evidence="2 3">
    <name type="scientific">Punica granatum</name>
    <name type="common">Pomegranate</name>
    <dbReference type="NCBI Taxonomy" id="22663"/>
    <lineage>
        <taxon>Eukaryota</taxon>
        <taxon>Viridiplantae</taxon>
        <taxon>Streptophyta</taxon>
        <taxon>Embryophyta</taxon>
        <taxon>Tracheophyta</taxon>
        <taxon>Spermatophyta</taxon>
        <taxon>Magnoliopsida</taxon>
        <taxon>eudicotyledons</taxon>
        <taxon>Gunneridae</taxon>
        <taxon>Pentapetalae</taxon>
        <taxon>rosids</taxon>
        <taxon>malvids</taxon>
        <taxon>Myrtales</taxon>
        <taxon>Lythraceae</taxon>
        <taxon>Punica</taxon>
    </lineage>
</organism>
<accession>A0A2I0ILC2</accession>
<reference evidence="2 3" key="1">
    <citation type="submission" date="2017-11" db="EMBL/GenBank/DDBJ databases">
        <title>De-novo sequencing of pomegranate (Punica granatum L.) genome.</title>
        <authorList>
            <person name="Akparov Z."/>
            <person name="Amiraslanov A."/>
            <person name="Hajiyeva S."/>
            <person name="Abbasov M."/>
            <person name="Kaur K."/>
            <person name="Hamwieh A."/>
            <person name="Solovyev V."/>
            <person name="Salamov A."/>
            <person name="Braich B."/>
            <person name="Kosarev P."/>
            <person name="Mahmoud A."/>
            <person name="Hajiyev E."/>
            <person name="Babayeva S."/>
            <person name="Izzatullayeva V."/>
            <person name="Mammadov A."/>
            <person name="Mammadov A."/>
            <person name="Sharifova S."/>
            <person name="Ojaghi J."/>
            <person name="Eynullazada K."/>
            <person name="Bayramov B."/>
            <person name="Abdulazimova A."/>
            <person name="Shahmuradov I."/>
        </authorList>
    </citation>
    <scope>NUCLEOTIDE SEQUENCE [LARGE SCALE GENOMIC DNA]</scope>
    <source>
        <strain evidence="3">cv. AG2017</strain>
        <tissue evidence="2">Leaf</tissue>
    </source>
</reference>
<evidence type="ECO:0000313" key="2">
    <source>
        <dbReference type="EMBL" id="PKI44490.1"/>
    </source>
</evidence>
<keyword evidence="3" id="KW-1185">Reference proteome</keyword>
<evidence type="ECO:0000256" key="1">
    <source>
        <dbReference type="SAM" id="MobiDB-lite"/>
    </source>
</evidence>
<protein>
    <submittedName>
        <fullName evidence="2">Uncharacterized protein</fullName>
    </submittedName>
</protein>
<feature type="region of interest" description="Disordered" evidence="1">
    <location>
        <begin position="1"/>
        <end position="84"/>
    </location>
</feature>
<proteinExistence type="predicted"/>
<gene>
    <name evidence="2" type="ORF">CRG98_035125</name>
</gene>
<comment type="caution">
    <text evidence="2">The sequence shown here is derived from an EMBL/GenBank/DDBJ whole genome shotgun (WGS) entry which is preliminary data.</text>
</comment>
<feature type="compositionally biased region" description="Polar residues" evidence="1">
    <location>
        <begin position="51"/>
        <end position="65"/>
    </location>
</feature>